<feature type="compositionally biased region" description="Gly residues" evidence="5">
    <location>
        <begin position="147"/>
        <end position="207"/>
    </location>
</feature>
<feature type="region of interest" description="Disordered" evidence="5">
    <location>
        <begin position="115"/>
        <end position="207"/>
    </location>
</feature>
<keyword evidence="4" id="KW-0560">Oxidoreductase</keyword>
<dbReference type="GO" id="GO:0050661">
    <property type="term" value="F:NADP binding"/>
    <property type="evidence" value="ECO:0007669"/>
    <property type="project" value="InterPro"/>
</dbReference>
<dbReference type="InterPro" id="IPR036188">
    <property type="entry name" value="FAD/NAD-bd_sf"/>
</dbReference>
<dbReference type="PANTHER" id="PTHR42877:SF4">
    <property type="entry name" value="FAD_NAD(P)-BINDING DOMAIN-CONTAINING PROTEIN-RELATED"/>
    <property type="match status" value="1"/>
</dbReference>
<dbReference type="GO" id="GO:0004499">
    <property type="term" value="F:N,N-dimethylaniline monooxygenase activity"/>
    <property type="evidence" value="ECO:0007669"/>
    <property type="project" value="InterPro"/>
</dbReference>
<proteinExistence type="inferred from homology"/>
<evidence type="ECO:0000256" key="1">
    <source>
        <dbReference type="ARBA" id="ARBA00010139"/>
    </source>
</evidence>
<dbReference type="GO" id="GO:0050660">
    <property type="term" value="F:flavin adenine dinucleotide binding"/>
    <property type="evidence" value="ECO:0007669"/>
    <property type="project" value="InterPro"/>
</dbReference>
<evidence type="ECO:0000256" key="4">
    <source>
        <dbReference type="ARBA" id="ARBA00023002"/>
    </source>
</evidence>
<organism evidence="6 7">
    <name type="scientific">Nonomuraea jiangxiensis</name>
    <dbReference type="NCBI Taxonomy" id="633440"/>
    <lineage>
        <taxon>Bacteria</taxon>
        <taxon>Bacillati</taxon>
        <taxon>Actinomycetota</taxon>
        <taxon>Actinomycetes</taxon>
        <taxon>Streptosporangiales</taxon>
        <taxon>Streptosporangiaceae</taxon>
        <taxon>Nonomuraea</taxon>
    </lineage>
</organism>
<keyword evidence="3" id="KW-0274">FAD</keyword>
<dbReference type="EMBL" id="FNDJ01000002">
    <property type="protein sequence ID" value="SDH32323.1"/>
    <property type="molecule type" value="Genomic_DNA"/>
</dbReference>
<dbReference type="InterPro" id="IPR051209">
    <property type="entry name" value="FAD-bind_Monooxygenase_sf"/>
</dbReference>
<evidence type="ECO:0000313" key="6">
    <source>
        <dbReference type="EMBL" id="SDH32323.1"/>
    </source>
</evidence>
<dbReference type="Pfam" id="PF13450">
    <property type="entry name" value="NAD_binding_8"/>
    <property type="match status" value="1"/>
</dbReference>
<dbReference type="Proteomes" id="UP000199202">
    <property type="component" value="Unassembled WGS sequence"/>
</dbReference>
<evidence type="ECO:0000256" key="2">
    <source>
        <dbReference type="ARBA" id="ARBA00022630"/>
    </source>
</evidence>
<comment type="similarity">
    <text evidence="1">Belongs to the FAD-binding monooxygenase family.</text>
</comment>
<keyword evidence="2" id="KW-0285">Flavoprotein</keyword>
<evidence type="ECO:0000256" key="3">
    <source>
        <dbReference type="ARBA" id="ARBA00022827"/>
    </source>
</evidence>
<reference evidence="6 7" key="1">
    <citation type="submission" date="2016-10" db="EMBL/GenBank/DDBJ databases">
        <authorList>
            <person name="de Groot N.N."/>
        </authorList>
    </citation>
    <scope>NUCLEOTIDE SEQUENCE [LARGE SCALE GENOMIC DNA]</scope>
    <source>
        <strain evidence="6 7">CGMCC 4.6533</strain>
    </source>
</reference>
<dbReference type="PANTHER" id="PTHR42877">
    <property type="entry name" value="L-ORNITHINE N(5)-MONOOXYGENASE-RELATED"/>
    <property type="match status" value="1"/>
</dbReference>
<dbReference type="InterPro" id="IPR020946">
    <property type="entry name" value="Flavin_mOase-like"/>
</dbReference>
<dbReference type="SUPFAM" id="SSF51905">
    <property type="entry name" value="FAD/NAD(P)-binding domain"/>
    <property type="match status" value="1"/>
</dbReference>
<dbReference type="STRING" id="633440.SAMN05421869_10229"/>
<gene>
    <name evidence="6" type="ORF">SAMN05421869_10229</name>
</gene>
<name>A0A1G8BH37_9ACTN</name>
<protein>
    <submittedName>
        <fullName evidence="6">Predicted flavoprotein CzcO associated with the cation diffusion facilitator CzcD</fullName>
    </submittedName>
</protein>
<evidence type="ECO:0000256" key="5">
    <source>
        <dbReference type="SAM" id="MobiDB-lite"/>
    </source>
</evidence>
<accession>A0A1G8BH37</accession>
<feature type="compositionally biased region" description="Polar residues" evidence="5">
    <location>
        <begin position="117"/>
        <end position="136"/>
    </location>
</feature>
<dbReference type="AlphaFoldDB" id="A0A1G8BH37"/>
<dbReference type="Pfam" id="PF00743">
    <property type="entry name" value="FMO-like"/>
    <property type="match status" value="1"/>
</dbReference>
<evidence type="ECO:0000313" key="7">
    <source>
        <dbReference type="Proteomes" id="UP000199202"/>
    </source>
</evidence>
<sequence>MAPSVAIIGAGFGGLCMAIQLERAGIHSYTVFEKADGLGGTWRDNSYPGAGCDIPSHLYSYSFEKYASWTRRYPEQPEILEYLERCADKYDVRRKIHFSTEVRRATFDGSKWHLTVAPTNPSHPTPGTSPAASPGTSAGYGRDDGGRGGGVGGGDGLGGGELGSGGLGSDVGDFGGGGLGGGGQGSDVGGGRGRGGDGADGGVGGGGVGGGGLGGDVGGVGGGGLSGGDEGGGGGGGRTEVFDVVVVGVGQLNRPRLPDISGMLEFEGISFHSARWNHAHDLTGRRVAVIGNGSSAAQFVPRIAERVERLYVFQRTPNWVIPKPDTTFGPLAKLALRLVPGLQRAYREWIYRYAEATLYPALAQGWSKNVLKQRALRHLHAQVPDPALRAKLTPDYPPGCKRVVIDSSFYPALTRPNVEVVTDKIVRITAKGVETTEGPYEVDTIVYATGFTSTEFLAPMEVRGRGGRSLTDRWKDGAEAYLGISVPDFPNMFLLYGPNTNLGHNSIVFMIECQVNHIMSCLPHLTASGPIEVRPEAMAAWSRQLDAAMERMVWSGGCQSWYKTAEGRITNNWPGPTTLYRRLTAEPPRPAYRTIAPE</sequence>
<keyword evidence="7" id="KW-1185">Reference proteome</keyword>
<dbReference type="Gene3D" id="3.50.50.60">
    <property type="entry name" value="FAD/NAD(P)-binding domain"/>
    <property type="match status" value="3"/>
</dbReference>